<dbReference type="Proteomes" id="UP000729402">
    <property type="component" value="Unassembled WGS sequence"/>
</dbReference>
<proteinExistence type="predicted"/>
<evidence type="ECO:0000313" key="1">
    <source>
        <dbReference type="EMBL" id="KAG8083523.1"/>
    </source>
</evidence>
<organism evidence="1 2">
    <name type="scientific">Zizania palustris</name>
    <name type="common">Northern wild rice</name>
    <dbReference type="NCBI Taxonomy" id="103762"/>
    <lineage>
        <taxon>Eukaryota</taxon>
        <taxon>Viridiplantae</taxon>
        <taxon>Streptophyta</taxon>
        <taxon>Embryophyta</taxon>
        <taxon>Tracheophyta</taxon>
        <taxon>Spermatophyta</taxon>
        <taxon>Magnoliopsida</taxon>
        <taxon>Liliopsida</taxon>
        <taxon>Poales</taxon>
        <taxon>Poaceae</taxon>
        <taxon>BOP clade</taxon>
        <taxon>Oryzoideae</taxon>
        <taxon>Oryzeae</taxon>
        <taxon>Zizaniinae</taxon>
        <taxon>Zizania</taxon>
    </lineage>
</organism>
<evidence type="ECO:0000313" key="2">
    <source>
        <dbReference type="Proteomes" id="UP000729402"/>
    </source>
</evidence>
<dbReference type="PANTHER" id="PTHR36898:SF1">
    <property type="entry name" value="OS04G0250700 PROTEIN"/>
    <property type="match status" value="1"/>
</dbReference>
<name>A0A8J5W666_ZIZPA</name>
<dbReference type="PANTHER" id="PTHR36898">
    <property type="entry name" value="OSJNBB0026I12.6 PROTEIN"/>
    <property type="match status" value="1"/>
</dbReference>
<reference evidence="1" key="2">
    <citation type="submission" date="2021-02" db="EMBL/GenBank/DDBJ databases">
        <authorList>
            <person name="Kimball J.A."/>
            <person name="Haas M.W."/>
            <person name="Macchietto M."/>
            <person name="Kono T."/>
            <person name="Duquette J."/>
            <person name="Shao M."/>
        </authorList>
    </citation>
    <scope>NUCLEOTIDE SEQUENCE</scope>
    <source>
        <tissue evidence="1">Fresh leaf tissue</tissue>
    </source>
</reference>
<dbReference type="AlphaFoldDB" id="A0A8J5W666"/>
<sequence length="117" mass="13398">MRSIVTTKKLRSCGQKNHLSSFSSKTGRLLRSAQPELMDTLIQASKDGDDSKLLALMNGNILLIEDEVEDDLPYEEEDNKEYKEIADRWLEGLLCKDISVTNEVYAIHNVEFDRQVH</sequence>
<protein>
    <submittedName>
        <fullName evidence="1">Uncharacterized protein</fullName>
    </submittedName>
</protein>
<dbReference type="EMBL" id="JAAALK010000085">
    <property type="protein sequence ID" value="KAG8083523.1"/>
    <property type="molecule type" value="Genomic_DNA"/>
</dbReference>
<reference evidence="1" key="1">
    <citation type="journal article" date="2021" name="bioRxiv">
        <title>Whole Genome Assembly and Annotation of Northern Wild Rice, Zizania palustris L., Supports a Whole Genome Duplication in the Zizania Genus.</title>
        <authorList>
            <person name="Haas M."/>
            <person name="Kono T."/>
            <person name="Macchietto M."/>
            <person name="Millas R."/>
            <person name="McGilp L."/>
            <person name="Shao M."/>
            <person name="Duquette J."/>
            <person name="Hirsch C.N."/>
            <person name="Kimball J."/>
        </authorList>
    </citation>
    <scope>NUCLEOTIDE SEQUENCE</scope>
    <source>
        <tissue evidence="1">Fresh leaf tissue</tissue>
    </source>
</reference>
<accession>A0A8J5W666</accession>
<keyword evidence="2" id="KW-1185">Reference proteome</keyword>
<gene>
    <name evidence="1" type="ORF">GUJ93_ZPchr0015g6631</name>
</gene>
<dbReference type="OrthoDB" id="1932188at2759"/>
<comment type="caution">
    <text evidence="1">The sequence shown here is derived from an EMBL/GenBank/DDBJ whole genome shotgun (WGS) entry which is preliminary data.</text>
</comment>